<organism evidence="1 2">
    <name type="scientific">Microvirga splendida</name>
    <dbReference type="NCBI Taxonomy" id="2795727"/>
    <lineage>
        <taxon>Bacteria</taxon>
        <taxon>Pseudomonadati</taxon>
        <taxon>Pseudomonadota</taxon>
        <taxon>Alphaproteobacteria</taxon>
        <taxon>Hyphomicrobiales</taxon>
        <taxon>Methylobacteriaceae</taxon>
        <taxon>Microvirga</taxon>
    </lineage>
</organism>
<dbReference type="RefSeq" id="WP_199050779.1">
    <property type="nucleotide sequence ID" value="NZ_JAELXT010000027.1"/>
</dbReference>
<name>A0ABS0Y5H3_9HYPH</name>
<dbReference type="Proteomes" id="UP000620670">
    <property type="component" value="Unassembled WGS sequence"/>
</dbReference>
<gene>
    <name evidence="1" type="ORF">JAO75_19315</name>
</gene>
<sequence length="213" mass="23829">MGARKGQNNFKVHQSDVINAGLNRVKLALKALPGRTRFEDFNALARYVANAAGMHPTTMTRNPRYRKAVWDHIHAKPRIISGEPEQVQASVELEVLRIEAALLKRHNERLQKMLSNRLSHEFEATEAISCTNDGEARTNDLRRSFELTATVLARLLNWAAEKEIGIVADLDRGEILDAAEIGGNRVIAARPDTTAFIDWLKRHSGHAYGSDQS</sequence>
<comment type="caution">
    <text evidence="1">The sequence shown here is derived from an EMBL/GenBank/DDBJ whole genome shotgun (WGS) entry which is preliminary data.</text>
</comment>
<protein>
    <submittedName>
        <fullName evidence="1">Uncharacterized protein</fullName>
    </submittedName>
</protein>
<accession>A0ABS0Y5H3</accession>
<reference evidence="2" key="1">
    <citation type="submission" date="2020-12" db="EMBL/GenBank/DDBJ databases">
        <title>Hymenobacter sp.</title>
        <authorList>
            <person name="Kim M.K."/>
        </authorList>
    </citation>
    <scope>NUCLEOTIDE SEQUENCE [LARGE SCALE GENOMIC DNA]</scope>
    <source>
        <strain evidence="2">BT325</strain>
    </source>
</reference>
<keyword evidence="2" id="KW-1185">Reference proteome</keyword>
<evidence type="ECO:0000313" key="1">
    <source>
        <dbReference type="EMBL" id="MBJ6127555.1"/>
    </source>
</evidence>
<dbReference type="EMBL" id="JAELXT010000027">
    <property type="protein sequence ID" value="MBJ6127555.1"/>
    <property type="molecule type" value="Genomic_DNA"/>
</dbReference>
<proteinExistence type="predicted"/>
<evidence type="ECO:0000313" key="2">
    <source>
        <dbReference type="Proteomes" id="UP000620670"/>
    </source>
</evidence>